<evidence type="ECO:0000313" key="4">
    <source>
        <dbReference type="Proteomes" id="UP000191672"/>
    </source>
</evidence>
<evidence type="ECO:0000256" key="2">
    <source>
        <dbReference type="SAM" id="MobiDB-lite"/>
    </source>
</evidence>
<sequence length="537" mass="60702">MDRHSPFTYSFSRAHSDSSDSKRGKRHREFGFAADQGSALIVANKRHRSRPRRFPEREAYCDNSEESLPDQEMPKTRKKPNFAVEIKSADVNLKIQTSIRKKQKPVPKMGAIESSPTGVKPHSINSPTIEWPSLRTDDSPACEIKLLNRQIDFLAMRDCRKLENLENQLLILKDENSKLHRHLDWYRKMEKAKATNSSNMDEVKELAAELERKNSEIMEKIKQTECVTEQLNSAEGLNIILKDFKFGHVQATRFLDEMGNLERNASRAARVLVQCLSDSKIAVLGKTPEREAKLDFLVKSTLGAVNALSTHPKFAMCSLLSGFLRDEIFHADCWGALSREGYMLRGYQEVIEKSFPKGTLEGFHRATVEVMLEKNHQFRDCWVQSHVENARCKFLKLCNPFLDEAMLANINSDIQEALNLFLTDAFHFRARCVPPNGSHYEFVQFEPGDLFDPNFMEAREVDGTLVSVSDENLYLVKLCVHGCLVSHARDGNSVDAITSRTLAQAFVSTMDEGIGTTAGGTLKTMKAIVLLGDTVEP</sequence>
<keyword evidence="4" id="KW-1185">Reference proteome</keyword>
<feature type="region of interest" description="Disordered" evidence="2">
    <location>
        <begin position="1"/>
        <end position="77"/>
    </location>
</feature>
<feature type="coiled-coil region" evidence="1">
    <location>
        <begin position="155"/>
        <end position="227"/>
    </location>
</feature>
<dbReference type="Proteomes" id="UP000191672">
    <property type="component" value="Unassembled WGS sequence"/>
</dbReference>
<dbReference type="EMBL" id="MDYN01000001">
    <property type="protein sequence ID" value="OQD90667.1"/>
    <property type="molecule type" value="Genomic_DNA"/>
</dbReference>
<protein>
    <submittedName>
        <fullName evidence="3">Uncharacterized protein</fullName>
    </submittedName>
</protein>
<comment type="caution">
    <text evidence="3">The sequence shown here is derived from an EMBL/GenBank/DDBJ whole genome shotgun (WGS) entry which is preliminary data.</text>
</comment>
<dbReference type="AlphaFoldDB" id="A0A1V6QNW2"/>
<gene>
    <name evidence="3" type="ORF">PENANT_c001G07935</name>
</gene>
<reference evidence="4" key="1">
    <citation type="journal article" date="2017" name="Nat. Microbiol.">
        <title>Global analysis of biosynthetic gene clusters reveals vast potential of secondary metabolite production in Penicillium species.</title>
        <authorList>
            <person name="Nielsen J.C."/>
            <person name="Grijseels S."/>
            <person name="Prigent S."/>
            <person name="Ji B."/>
            <person name="Dainat J."/>
            <person name="Nielsen K.F."/>
            <person name="Frisvad J.C."/>
            <person name="Workman M."/>
            <person name="Nielsen J."/>
        </authorList>
    </citation>
    <scope>NUCLEOTIDE SEQUENCE [LARGE SCALE GENOMIC DNA]</scope>
    <source>
        <strain evidence="4">IBT 31811</strain>
    </source>
</reference>
<organism evidence="3 4">
    <name type="scientific">Penicillium antarcticum</name>
    <dbReference type="NCBI Taxonomy" id="416450"/>
    <lineage>
        <taxon>Eukaryota</taxon>
        <taxon>Fungi</taxon>
        <taxon>Dikarya</taxon>
        <taxon>Ascomycota</taxon>
        <taxon>Pezizomycotina</taxon>
        <taxon>Eurotiomycetes</taxon>
        <taxon>Eurotiomycetidae</taxon>
        <taxon>Eurotiales</taxon>
        <taxon>Aspergillaceae</taxon>
        <taxon>Penicillium</taxon>
    </lineage>
</organism>
<name>A0A1V6QNW2_9EURO</name>
<evidence type="ECO:0000313" key="3">
    <source>
        <dbReference type="EMBL" id="OQD90667.1"/>
    </source>
</evidence>
<keyword evidence="1" id="KW-0175">Coiled coil</keyword>
<proteinExistence type="predicted"/>
<evidence type="ECO:0000256" key="1">
    <source>
        <dbReference type="SAM" id="Coils"/>
    </source>
</evidence>
<feature type="region of interest" description="Disordered" evidence="2">
    <location>
        <begin position="99"/>
        <end position="132"/>
    </location>
</feature>
<accession>A0A1V6QNW2</accession>